<dbReference type="GO" id="GO:0008061">
    <property type="term" value="F:chitin binding"/>
    <property type="evidence" value="ECO:0007669"/>
    <property type="project" value="InterPro"/>
</dbReference>
<dbReference type="EMBL" id="OU895878">
    <property type="protein sequence ID" value="CAG9806110.1"/>
    <property type="molecule type" value="Genomic_DNA"/>
</dbReference>
<evidence type="ECO:0000313" key="3">
    <source>
        <dbReference type="EMBL" id="CAG9806110.1"/>
    </source>
</evidence>
<gene>
    <name evidence="3" type="ORF">CHIRRI_LOCUS8975</name>
</gene>
<dbReference type="GO" id="GO:0005576">
    <property type="term" value="C:extracellular region"/>
    <property type="evidence" value="ECO:0007669"/>
    <property type="project" value="InterPro"/>
</dbReference>
<dbReference type="SMART" id="SM00494">
    <property type="entry name" value="ChtBD2"/>
    <property type="match status" value="2"/>
</dbReference>
<reference evidence="3" key="2">
    <citation type="submission" date="2022-10" db="EMBL/GenBank/DDBJ databases">
        <authorList>
            <consortium name="ENA_rothamsted_submissions"/>
            <consortium name="culmorum"/>
            <person name="King R."/>
        </authorList>
    </citation>
    <scope>NUCLEOTIDE SEQUENCE</scope>
</reference>
<name>A0A9N9WRH1_9DIPT</name>
<keyword evidence="4" id="KW-1185">Reference proteome</keyword>
<feature type="chain" id="PRO_5040180290" description="Chitin-binding type-2 domain-containing protein" evidence="1">
    <location>
        <begin position="18"/>
        <end position="151"/>
    </location>
</feature>
<dbReference type="Proteomes" id="UP001153620">
    <property type="component" value="Chromosome 2"/>
</dbReference>
<dbReference type="InterPro" id="IPR002557">
    <property type="entry name" value="Chitin-bd_dom"/>
</dbReference>
<dbReference type="OrthoDB" id="8194732at2759"/>
<reference evidence="3" key="1">
    <citation type="submission" date="2022-01" db="EMBL/GenBank/DDBJ databases">
        <authorList>
            <person name="King R."/>
        </authorList>
    </citation>
    <scope>NUCLEOTIDE SEQUENCE</scope>
</reference>
<keyword evidence="1" id="KW-0732">Signal</keyword>
<proteinExistence type="predicted"/>
<feature type="signal peptide" evidence="1">
    <location>
        <begin position="1"/>
        <end position="17"/>
    </location>
</feature>
<dbReference type="AlphaFoldDB" id="A0A9N9WRH1"/>
<evidence type="ECO:0000259" key="2">
    <source>
        <dbReference type="PROSITE" id="PS50940"/>
    </source>
</evidence>
<evidence type="ECO:0000313" key="4">
    <source>
        <dbReference type="Proteomes" id="UP001153620"/>
    </source>
</evidence>
<dbReference type="InterPro" id="IPR036508">
    <property type="entry name" value="Chitin-bd_dom_sf"/>
</dbReference>
<accession>A0A9N9WRH1</accession>
<dbReference type="Pfam" id="PF01607">
    <property type="entry name" value="CBM_14"/>
    <property type="match status" value="2"/>
</dbReference>
<sequence length="151" mass="17371">MMKIFLAIVALFGMVYAQVPDSVCEGELMLFLPHPDRCESFVMCMLERPVTMTCDPNFIWDQRQRRCRLGSHDTCQFRFGAEPSCEDVLFSIHYQYDTCTAFFMCMLGERINFTCGPGEIYDSYYRACVPGDSFLCIADAPTPYKQIENQA</sequence>
<feature type="domain" description="Chitin-binding type-2" evidence="2">
    <location>
        <begin position="82"/>
        <end position="138"/>
    </location>
</feature>
<protein>
    <recommendedName>
        <fullName evidence="2">Chitin-binding type-2 domain-containing protein</fullName>
    </recommendedName>
</protein>
<organism evidence="3 4">
    <name type="scientific">Chironomus riparius</name>
    <dbReference type="NCBI Taxonomy" id="315576"/>
    <lineage>
        <taxon>Eukaryota</taxon>
        <taxon>Metazoa</taxon>
        <taxon>Ecdysozoa</taxon>
        <taxon>Arthropoda</taxon>
        <taxon>Hexapoda</taxon>
        <taxon>Insecta</taxon>
        <taxon>Pterygota</taxon>
        <taxon>Neoptera</taxon>
        <taxon>Endopterygota</taxon>
        <taxon>Diptera</taxon>
        <taxon>Nematocera</taxon>
        <taxon>Chironomoidea</taxon>
        <taxon>Chironomidae</taxon>
        <taxon>Chironominae</taxon>
        <taxon>Chironomus</taxon>
    </lineage>
</organism>
<dbReference type="Gene3D" id="2.170.140.10">
    <property type="entry name" value="Chitin binding domain"/>
    <property type="match status" value="1"/>
</dbReference>
<dbReference type="SUPFAM" id="SSF57625">
    <property type="entry name" value="Invertebrate chitin-binding proteins"/>
    <property type="match status" value="2"/>
</dbReference>
<evidence type="ECO:0000256" key="1">
    <source>
        <dbReference type="SAM" id="SignalP"/>
    </source>
</evidence>
<dbReference type="PROSITE" id="PS50940">
    <property type="entry name" value="CHIT_BIND_II"/>
    <property type="match status" value="2"/>
</dbReference>
<feature type="domain" description="Chitin-binding type-2" evidence="2">
    <location>
        <begin position="21"/>
        <end position="77"/>
    </location>
</feature>